<organism evidence="1 2">
    <name type="scientific">Hymenobacter sublimis</name>
    <dbReference type="NCBI Taxonomy" id="2933777"/>
    <lineage>
        <taxon>Bacteria</taxon>
        <taxon>Pseudomonadati</taxon>
        <taxon>Bacteroidota</taxon>
        <taxon>Cytophagia</taxon>
        <taxon>Cytophagales</taxon>
        <taxon>Hymenobacteraceae</taxon>
        <taxon>Hymenobacter</taxon>
    </lineage>
</organism>
<evidence type="ECO:0000313" key="1">
    <source>
        <dbReference type="EMBL" id="UPL48903.1"/>
    </source>
</evidence>
<protein>
    <recommendedName>
        <fullName evidence="3">Lipoprotein</fullName>
    </recommendedName>
</protein>
<gene>
    <name evidence="1" type="ORF">MWH26_17155</name>
</gene>
<evidence type="ECO:0000313" key="2">
    <source>
        <dbReference type="Proteomes" id="UP000829647"/>
    </source>
</evidence>
<sequence>MIWKLLRMLLLLIFLGVVPMACCKEELREYANVQAIRLFLSESVNGPAITSGTRTTAAQLRATVQLEYHYVAVAPSGSWFSGNAMALQCPEPGGKGLKDKVESVSFTSTGLFNGVAAGQSLEQFVRCSAGNSRYQGVTFPLAQLADSLNTWKSGKYGELNYPLELVISPKPTDNVQQQFLLRIRLQSGKQLEQTTPTFVWE</sequence>
<dbReference type="Proteomes" id="UP000829647">
    <property type="component" value="Chromosome"/>
</dbReference>
<dbReference type="EMBL" id="CP095848">
    <property type="protein sequence ID" value="UPL48903.1"/>
    <property type="molecule type" value="Genomic_DNA"/>
</dbReference>
<keyword evidence="2" id="KW-1185">Reference proteome</keyword>
<dbReference type="RefSeq" id="WP_247975236.1">
    <property type="nucleotide sequence ID" value="NZ_CP095848.1"/>
</dbReference>
<proteinExistence type="predicted"/>
<evidence type="ECO:0008006" key="3">
    <source>
        <dbReference type="Google" id="ProtNLM"/>
    </source>
</evidence>
<reference evidence="1 2" key="1">
    <citation type="submission" date="2022-04" db="EMBL/GenBank/DDBJ databases">
        <title>Hymenobacter sp. isolated from the air.</title>
        <authorList>
            <person name="Won M."/>
            <person name="Lee C.-M."/>
            <person name="Woen H.-Y."/>
            <person name="Kwon S.-W."/>
        </authorList>
    </citation>
    <scope>NUCLEOTIDE SEQUENCE [LARGE SCALE GENOMIC DNA]</scope>
    <source>
        <strain evidence="2">5516 S-25</strain>
    </source>
</reference>
<name>A0ABY4JAC6_9BACT</name>
<accession>A0ABY4JAC6</accession>